<proteinExistence type="predicted"/>
<name>A0A0E9PDU0_ANGAN</name>
<accession>A0A0E9PDU0</accession>
<organism evidence="1">
    <name type="scientific">Anguilla anguilla</name>
    <name type="common">European freshwater eel</name>
    <name type="synonym">Muraena anguilla</name>
    <dbReference type="NCBI Taxonomy" id="7936"/>
    <lineage>
        <taxon>Eukaryota</taxon>
        <taxon>Metazoa</taxon>
        <taxon>Chordata</taxon>
        <taxon>Craniata</taxon>
        <taxon>Vertebrata</taxon>
        <taxon>Euteleostomi</taxon>
        <taxon>Actinopterygii</taxon>
        <taxon>Neopterygii</taxon>
        <taxon>Teleostei</taxon>
        <taxon>Anguilliformes</taxon>
        <taxon>Anguillidae</taxon>
        <taxon>Anguilla</taxon>
    </lineage>
</organism>
<sequence>MWRGRWTPDTLLKSITISFVLEVLRTKLLSLHHSARCSTSSL</sequence>
<dbReference type="AlphaFoldDB" id="A0A0E9PDU0"/>
<reference evidence="1" key="2">
    <citation type="journal article" date="2015" name="Fish Shellfish Immunol.">
        <title>Early steps in the European eel (Anguilla anguilla)-Vibrio vulnificus interaction in the gills: Role of the RtxA13 toxin.</title>
        <authorList>
            <person name="Callol A."/>
            <person name="Pajuelo D."/>
            <person name="Ebbesson L."/>
            <person name="Teles M."/>
            <person name="MacKenzie S."/>
            <person name="Amaro C."/>
        </authorList>
    </citation>
    <scope>NUCLEOTIDE SEQUENCE</scope>
</reference>
<reference evidence="1" key="1">
    <citation type="submission" date="2014-11" db="EMBL/GenBank/DDBJ databases">
        <authorList>
            <person name="Amaro Gonzalez C."/>
        </authorList>
    </citation>
    <scope>NUCLEOTIDE SEQUENCE</scope>
</reference>
<protein>
    <submittedName>
        <fullName evidence="1">Uncharacterized protein</fullName>
    </submittedName>
</protein>
<evidence type="ECO:0000313" key="1">
    <source>
        <dbReference type="EMBL" id="JAH02709.1"/>
    </source>
</evidence>
<dbReference type="EMBL" id="GBXM01105868">
    <property type="protein sequence ID" value="JAH02709.1"/>
    <property type="molecule type" value="Transcribed_RNA"/>
</dbReference>